<feature type="compositionally biased region" description="Low complexity" evidence="10">
    <location>
        <begin position="216"/>
        <end position="230"/>
    </location>
</feature>
<accession>A0A433SGW1</accession>
<dbReference type="OrthoDB" id="9806267at2"/>
<reference evidence="12 13" key="1">
    <citation type="submission" date="2018-01" db="EMBL/GenBank/DDBJ databases">
        <title>Saezia sanguinis gen. nov., sp. nov., in the order Burkholderiales isolated from human blood.</title>
        <authorList>
            <person name="Medina-Pascual M.J."/>
            <person name="Valdezate S."/>
            <person name="Monzon S."/>
            <person name="Cuesta I."/>
            <person name="Carrasco G."/>
            <person name="Villalon P."/>
            <person name="Saez-Nieto J.A."/>
        </authorList>
    </citation>
    <scope>NUCLEOTIDE SEQUENCE [LARGE SCALE GENOMIC DNA]</scope>
    <source>
        <strain evidence="12 13">CNM695-12</strain>
    </source>
</reference>
<dbReference type="FunFam" id="3.40.630.40:FF:000001">
    <property type="entry name" value="N-acetylmuramoyl-L-alanine amidase"/>
    <property type="match status" value="1"/>
</dbReference>
<evidence type="ECO:0000313" key="13">
    <source>
        <dbReference type="Proteomes" id="UP000286947"/>
    </source>
</evidence>
<keyword evidence="13" id="KW-1185">Reference proteome</keyword>
<evidence type="ECO:0000256" key="4">
    <source>
        <dbReference type="ARBA" id="ARBA00011901"/>
    </source>
</evidence>
<evidence type="ECO:0000256" key="3">
    <source>
        <dbReference type="ARBA" id="ARBA00010860"/>
    </source>
</evidence>
<evidence type="ECO:0000256" key="1">
    <source>
        <dbReference type="ARBA" id="ARBA00001561"/>
    </source>
</evidence>
<dbReference type="InterPro" id="IPR002508">
    <property type="entry name" value="MurNAc-LAA_cat"/>
</dbReference>
<dbReference type="Gene3D" id="2.60.40.3500">
    <property type="match status" value="1"/>
</dbReference>
<dbReference type="GO" id="GO:0030288">
    <property type="term" value="C:outer membrane-bounded periplasmic space"/>
    <property type="evidence" value="ECO:0007669"/>
    <property type="project" value="TreeGrafter"/>
</dbReference>
<dbReference type="AlphaFoldDB" id="A0A433SGW1"/>
<comment type="similarity">
    <text evidence="3">Belongs to the N-acetylmuramoyl-L-alanine amidase 3 family.</text>
</comment>
<name>A0A433SGW1_9BURK</name>
<dbReference type="Gene3D" id="3.40.630.40">
    <property type="entry name" value="Zn-dependent exopeptidases"/>
    <property type="match status" value="1"/>
</dbReference>
<keyword evidence="8" id="KW-0961">Cell wall biogenesis/degradation</keyword>
<evidence type="ECO:0000256" key="8">
    <source>
        <dbReference type="ARBA" id="ARBA00023316"/>
    </source>
</evidence>
<dbReference type="EMBL" id="PQSP01000001">
    <property type="protein sequence ID" value="RUS67894.1"/>
    <property type="molecule type" value="Genomic_DNA"/>
</dbReference>
<comment type="subcellular location">
    <subcellularLocation>
        <location evidence="2">Periplasm</location>
    </subcellularLocation>
</comment>
<evidence type="ECO:0000256" key="10">
    <source>
        <dbReference type="SAM" id="MobiDB-lite"/>
    </source>
</evidence>
<dbReference type="GO" id="GO:0009253">
    <property type="term" value="P:peptidoglycan catabolic process"/>
    <property type="evidence" value="ECO:0007669"/>
    <property type="project" value="InterPro"/>
</dbReference>
<keyword evidence="6" id="KW-0574">Periplasm</keyword>
<dbReference type="Proteomes" id="UP000286947">
    <property type="component" value="Unassembled WGS sequence"/>
</dbReference>
<dbReference type="PANTHER" id="PTHR30404:SF0">
    <property type="entry name" value="N-ACETYLMURAMOYL-L-ALANINE AMIDASE AMIC"/>
    <property type="match status" value="1"/>
</dbReference>
<evidence type="ECO:0000256" key="9">
    <source>
        <dbReference type="ARBA" id="ARBA00074581"/>
    </source>
</evidence>
<comment type="caution">
    <text evidence="12">The sequence shown here is derived from an EMBL/GenBank/DDBJ whole genome shotgun (WGS) entry which is preliminary data.</text>
</comment>
<dbReference type="InterPro" id="IPR021731">
    <property type="entry name" value="AMIN_dom"/>
</dbReference>
<feature type="region of interest" description="Disordered" evidence="10">
    <location>
        <begin position="175"/>
        <end position="232"/>
    </location>
</feature>
<evidence type="ECO:0000256" key="7">
    <source>
        <dbReference type="ARBA" id="ARBA00022801"/>
    </source>
</evidence>
<proteinExistence type="inferred from homology"/>
<dbReference type="SMART" id="SM00646">
    <property type="entry name" value="Ami_3"/>
    <property type="match status" value="1"/>
</dbReference>
<feature type="compositionally biased region" description="Low complexity" evidence="10">
    <location>
        <begin position="187"/>
        <end position="202"/>
    </location>
</feature>
<sequence>MKRRTLLVQTGSLALLLGLPHLARGASLLAVRMWPSNDYTRVTIESDVPLTTKHHMLSDPERFVVDIEGMQLNEQVKELSALVQESDPYVSAIRVGQYQPDVVRIVFDLKQRISPNVFTLNPFAEYKDRLVFDFTPVDAPDPLNQLISEISSERTSALNQGNHSEADILGDWLAQQQNPGSSSLPVPAATASDTPAPSTTASNRRPTPSKIPGEAAPPASQPSATTTAPTRSGRLYIIALDPGHGGEDPGAVGPSGTREKDVVLSIGKLLRDQINAQADMRAFMTRDSDFFVPLAERVQKARSVKADLFISIHADAFTNRSAKGASVFALSERGASSTTASWLANTQNQSDLIGGVGVRARDRQTAGILLSMSTAAQIKDSLKLGKLVVKELSSFAHMHKNTVEQAGFAVLKAPDIPSILVETAFISNPEEEKLLRSAAYQKQLAQAMMRAIKAYLVQNPPSARS</sequence>
<evidence type="ECO:0000256" key="6">
    <source>
        <dbReference type="ARBA" id="ARBA00022764"/>
    </source>
</evidence>
<gene>
    <name evidence="12" type="primary">amiC_1</name>
    <name evidence="12" type="ORF">CUZ56_00375</name>
</gene>
<keyword evidence="7 12" id="KW-0378">Hydrolase</keyword>
<dbReference type="GO" id="GO:0008745">
    <property type="term" value="F:N-acetylmuramoyl-L-alanine amidase activity"/>
    <property type="evidence" value="ECO:0007669"/>
    <property type="project" value="UniProtKB-EC"/>
</dbReference>
<feature type="compositionally biased region" description="Polar residues" evidence="10">
    <location>
        <begin position="175"/>
        <end position="184"/>
    </location>
</feature>
<dbReference type="InterPro" id="IPR050695">
    <property type="entry name" value="N-acetylmuramoyl_amidase_3"/>
</dbReference>
<keyword evidence="5" id="KW-0732">Signal</keyword>
<dbReference type="EC" id="3.5.1.28" evidence="4"/>
<protein>
    <recommendedName>
        <fullName evidence="9">N-acetylmuramoyl-L-alanine amidase AmiC</fullName>
        <ecNumber evidence="4">3.5.1.28</ecNumber>
    </recommendedName>
</protein>
<feature type="domain" description="MurNAc-LAA" evidence="11">
    <location>
        <begin position="298"/>
        <end position="453"/>
    </location>
</feature>
<feature type="region of interest" description="Disordered" evidence="10">
    <location>
        <begin position="239"/>
        <end position="258"/>
    </location>
</feature>
<evidence type="ECO:0000256" key="5">
    <source>
        <dbReference type="ARBA" id="ARBA00022729"/>
    </source>
</evidence>
<evidence type="ECO:0000259" key="11">
    <source>
        <dbReference type="SMART" id="SM00646"/>
    </source>
</evidence>
<dbReference type="RefSeq" id="WP_126977648.1">
    <property type="nucleotide sequence ID" value="NZ_PQSP01000001.1"/>
</dbReference>
<dbReference type="Pfam" id="PF11741">
    <property type="entry name" value="AMIN"/>
    <property type="match status" value="1"/>
</dbReference>
<dbReference type="Pfam" id="PF01520">
    <property type="entry name" value="Amidase_3"/>
    <property type="match status" value="1"/>
</dbReference>
<dbReference type="PANTHER" id="PTHR30404">
    <property type="entry name" value="N-ACETYLMURAMOYL-L-ALANINE AMIDASE"/>
    <property type="match status" value="1"/>
</dbReference>
<dbReference type="CDD" id="cd02696">
    <property type="entry name" value="MurNAc-LAA"/>
    <property type="match status" value="1"/>
</dbReference>
<evidence type="ECO:0000313" key="12">
    <source>
        <dbReference type="EMBL" id="RUS67894.1"/>
    </source>
</evidence>
<comment type="catalytic activity">
    <reaction evidence="1">
        <text>Hydrolyzes the link between N-acetylmuramoyl residues and L-amino acid residues in certain cell-wall glycopeptides.</text>
        <dbReference type="EC" id="3.5.1.28"/>
    </reaction>
</comment>
<evidence type="ECO:0000256" key="2">
    <source>
        <dbReference type="ARBA" id="ARBA00004418"/>
    </source>
</evidence>
<dbReference type="GO" id="GO:0071555">
    <property type="term" value="P:cell wall organization"/>
    <property type="evidence" value="ECO:0007669"/>
    <property type="project" value="UniProtKB-KW"/>
</dbReference>
<dbReference type="SUPFAM" id="SSF53187">
    <property type="entry name" value="Zn-dependent exopeptidases"/>
    <property type="match status" value="1"/>
</dbReference>
<organism evidence="12 13">
    <name type="scientific">Saezia sanguinis</name>
    <dbReference type="NCBI Taxonomy" id="1965230"/>
    <lineage>
        <taxon>Bacteria</taxon>
        <taxon>Pseudomonadati</taxon>
        <taxon>Pseudomonadota</taxon>
        <taxon>Betaproteobacteria</taxon>
        <taxon>Burkholderiales</taxon>
        <taxon>Saeziaceae</taxon>
        <taxon>Saezia</taxon>
    </lineage>
</organism>